<gene>
    <name evidence="3" type="ORF">A2682_01670</name>
</gene>
<sequence length="153" mass="17223">MWENKFIRILAFGGFLLVTGIIYQEFYRPPELAPVAASGRTVEIHMRVLENEWAWEPAELRVAPGDRVVLHIFNEDAYDHGFALEVFGINKRLFPKRETTIEFLASKEGAFNFYCSVPCGEGHYRQTGKFIVTPGALEAGDASAMPVELSPVE</sequence>
<evidence type="ECO:0000259" key="2">
    <source>
        <dbReference type="PROSITE" id="PS50857"/>
    </source>
</evidence>
<dbReference type="GO" id="GO:0005507">
    <property type="term" value="F:copper ion binding"/>
    <property type="evidence" value="ECO:0007669"/>
    <property type="project" value="InterPro"/>
</dbReference>
<dbReference type="Proteomes" id="UP000178690">
    <property type="component" value="Unassembled WGS sequence"/>
</dbReference>
<proteinExistence type="predicted"/>
<dbReference type="InterPro" id="IPR008972">
    <property type="entry name" value="Cupredoxin"/>
</dbReference>
<evidence type="ECO:0000313" key="4">
    <source>
        <dbReference type="Proteomes" id="UP000178690"/>
    </source>
</evidence>
<dbReference type="InterPro" id="IPR028096">
    <property type="entry name" value="EfeO_Cupredoxin"/>
</dbReference>
<keyword evidence="1" id="KW-0812">Transmembrane</keyword>
<dbReference type="InterPro" id="IPR002429">
    <property type="entry name" value="CcO_II-like_C"/>
</dbReference>
<dbReference type="EMBL" id="MHST01000022">
    <property type="protein sequence ID" value="OHA48281.1"/>
    <property type="molecule type" value="Genomic_DNA"/>
</dbReference>
<dbReference type="Gene3D" id="2.60.40.420">
    <property type="entry name" value="Cupredoxins - blue copper proteins"/>
    <property type="match status" value="1"/>
</dbReference>
<reference evidence="3 4" key="1">
    <citation type="journal article" date="2016" name="Nat. Commun.">
        <title>Thousands of microbial genomes shed light on interconnected biogeochemical processes in an aquifer system.</title>
        <authorList>
            <person name="Anantharaman K."/>
            <person name="Brown C.T."/>
            <person name="Hug L.A."/>
            <person name="Sharon I."/>
            <person name="Castelle C.J."/>
            <person name="Probst A.J."/>
            <person name="Thomas B.C."/>
            <person name="Singh A."/>
            <person name="Wilkins M.J."/>
            <person name="Karaoz U."/>
            <person name="Brodie E.L."/>
            <person name="Williams K.H."/>
            <person name="Hubbard S.S."/>
            <person name="Banfield J.F."/>
        </authorList>
    </citation>
    <scope>NUCLEOTIDE SEQUENCE [LARGE SCALE GENOMIC DNA]</scope>
    <source>
        <strain evidence="4">RIFCSPHIGHO2_01_FULL_58_15</strain>
    </source>
</reference>
<organism evidence="3 4">
    <name type="scientific">Terrybacteria sp. (strain RIFCSPHIGHO2_01_FULL_58_15)</name>
    <dbReference type="NCBI Taxonomy" id="1802363"/>
    <lineage>
        <taxon>Bacteria</taxon>
        <taxon>Candidatus Terryibacteriota</taxon>
    </lineage>
</organism>
<dbReference type="PROSITE" id="PS50857">
    <property type="entry name" value="COX2_CUA"/>
    <property type="match status" value="1"/>
</dbReference>
<evidence type="ECO:0000256" key="1">
    <source>
        <dbReference type="SAM" id="Phobius"/>
    </source>
</evidence>
<feature type="domain" description="Cytochrome oxidase subunit II copper A binding" evidence="2">
    <location>
        <begin position="41"/>
        <end position="144"/>
    </location>
</feature>
<dbReference type="AlphaFoldDB" id="A0A1G2PKW4"/>
<name>A0A1G2PKW4_TERXR</name>
<dbReference type="GO" id="GO:0016020">
    <property type="term" value="C:membrane"/>
    <property type="evidence" value="ECO:0007669"/>
    <property type="project" value="InterPro"/>
</dbReference>
<keyword evidence="1" id="KW-1133">Transmembrane helix</keyword>
<dbReference type="SUPFAM" id="SSF49503">
    <property type="entry name" value="Cupredoxins"/>
    <property type="match status" value="1"/>
</dbReference>
<dbReference type="GO" id="GO:0004129">
    <property type="term" value="F:cytochrome-c oxidase activity"/>
    <property type="evidence" value="ECO:0007669"/>
    <property type="project" value="InterPro"/>
</dbReference>
<dbReference type="Pfam" id="PF13473">
    <property type="entry name" value="Cupredoxin_1"/>
    <property type="match status" value="1"/>
</dbReference>
<comment type="caution">
    <text evidence="3">The sequence shown here is derived from an EMBL/GenBank/DDBJ whole genome shotgun (WGS) entry which is preliminary data.</text>
</comment>
<feature type="transmembrane region" description="Helical" evidence="1">
    <location>
        <begin position="6"/>
        <end position="23"/>
    </location>
</feature>
<evidence type="ECO:0000313" key="3">
    <source>
        <dbReference type="EMBL" id="OHA48281.1"/>
    </source>
</evidence>
<dbReference type="STRING" id="1802363.A2682_01670"/>
<protein>
    <recommendedName>
        <fullName evidence="2">Cytochrome oxidase subunit II copper A binding domain-containing protein</fullName>
    </recommendedName>
</protein>
<keyword evidence="1" id="KW-0472">Membrane</keyword>
<accession>A0A1G2PKW4</accession>